<protein>
    <submittedName>
        <fullName evidence="2">Uncharacterized protein</fullName>
    </submittedName>
</protein>
<keyword evidence="3" id="KW-1185">Reference proteome</keyword>
<sequence length="49" mass="5934">MAAQTDEAMKRERKECEKADDQRYRNRKAKYNNLKNGRWVKDSRDRGSE</sequence>
<reference evidence="2 3" key="1">
    <citation type="journal article" date="2013" name="PLoS Genet.">
        <title>Genomic mechanisms accounting for the adaptation to parasitism in nematode-trapping fungi.</title>
        <authorList>
            <person name="Meerupati T."/>
            <person name="Andersson K.M."/>
            <person name="Friman E."/>
            <person name="Kumar D."/>
            <person name="Tunlid A."/>
            <person name="Ahren D."/>
        </authorList>
    </citation>
    <scope>NUCLEOTIDE SEQUENCE [LARGE SCALE GENOMIC DNA]</scope>
    <source>
        <strain evidence="2 3">CBS 200.50</strain>
    </source>
</reference>
<feature type="compositionally biased region" description="Basic and acidic residues" evidence="1">
    <location>
        <begin position="39"/>
        <end position="49"/>
    </location>
</feature>
<evidence type="ECO:0000256" key="1">
    <source>
        <dbReference type="SAM" id="MobiDB-lite"/>
    </source>
</evidence>
<dbReference type="Proteomes" id="UP000015100">
    <property type="component" value="Unassembled WGS sequence"/>
</dbReference>
<evidence type="ECO:0000313" key="3">
    <source>
        <dbReference type="Proteomes" id="UP000015100"/>
    </source>
</evidence>
<reference evidence="3" key="2">
    <citation type="submission" date="2013-04" db="EMBL/GenBank/DDBJ databases">
        <title>Genomic mechanisms accounting for the adaptation to parasitism in nematode-trapping fungi.</title>
        <authorList>
            <person name="Ahren D.G."/>
        </authorList>
    </citation>
    <scope>NUCLEOTIDE SEQUENCE [LARGE SCALE GENOMIC DNA]</scope>
    <source>
        <strain evidence="3">CBS 200.50</strain>
    </source>
</reference>
<dbReference type="AlphaFoldDB" id="S8AN47"/>
<name>S8AN47_DACHA</name>
<feature type="region of interest" description="Disordered" evidence="1">
    <location>
        <begin position="1"/>
        <end position="49"/>
    </location>
</feature>
<dbReference type="HOGENOM" id="CLU_3143031_0_0_1"/>
<accession>S8AN47</accession>
<gene>
    <name evidence="2" type="ORF">H072_3429</name>
</gene>
<proteinExistence type="predicted"/>
<dbReference type="EMBL" id="AQGS01000107">
    <property type="protein sequence ID" value="EPS42576.1"/>
    <property type="molecule type" value="Genomic_DNA"/>
</dbReference>
<comment type="caution">
    <text evidence="2">The sequence shown here is derived from an EMBL/GenBank/DDBJ whole genome shotgun (WGS) entry which is preliminary data.</text>
</comment>
<evidence type="ECO:0000313" key="2">
    <source>
        <dbReference type="EMBL" id="EPS42576.1"/>
    </source>
</evidence>
<organism evidence="2 3">
    <name type="scientific">Dactylellina haptotyla (strain CBS 200.50)</name>
    <name type="common">Nematode-trapping fungus</name>
    <name type="synonym">Monacrosporium haptotylum</name>
    <dbReference type="NCBI Taxonomy" id="1284197"/>
    <lineage>
        <taxon>Eukaryota</taxon>
        <taxon>Fungi</taxon>
        <taxon>Dikarya</taxon>
        <taxon>Ascomycota</taxon>
        <taxon>Pezizomycotina</taxon>
        <taxon>Orbiliomycetes</taxon>
        <taxon>Orbiliales</taxon>
        <taxon>Orbiliaceae</taxon>
        <taxon>Dactylellina</taxon>
    </lineage>
</organism>
<feature type="compositionally biased region" description="Basic and acidic residues" evidence="1">
    <location>
        <begin position="7"/>
        <end position="24"/>
    </location>
</feature>